<accession>A0ABR7L1L8</accession>
<dbReference type="RefSeq" id="WP_187218599.1">
    <property type="nucleotide sequence ID" value="NZ_JABVED010000002.1"/>
</dbReference>
<comment type="caution">
    <text evidence="7">The sequence shown here is derived from an EMBL/GenBank/DDBJ whole genome shotgun (WGS) entry which is preliminary data.</text>
</comment>
<dbReference type="PANTHER" id="PTHR43133:SF8">
    <property type="entry name" value="RNA POLYMERASE SIGMA FACTOR HI_1459-RELATED"/>
    <property type="match status" value="1"/>
</dbReference>
<gene>
    <name evidence="7" type="ORF">GPZ80_05250</name>
</gene>
<dbReference type="Gene3D" id="1.10.10.10">
    <property type="entry name" value="Winged helix-like DNA-binding domain superfamily/Winged helix DNA-binding domain"/>
    <property type="match status" value="1"/>
</dbReference>
<evidence type="ECO:0000256" key="1">
    <source>
        <dbReference type="ARBA" id="ARBA00010641"/>
    </source>
</evidence>
<evidence type="ECO:0000259" key="6">
    <source>
        <dbReference type="Pfam" id="PF04542"/>
    </source>
</evidence>
<keyword evidence="3" id="KW-0731">Sigma factor</keyword>
<keyword evidence="2" id="KW-0805">Transcription regulation</keyword>
<feature type="domain" description="RNA polymerase sigma-70 region 2" evidence="6">
    <location>
        <begin position="21"/>
        <end position="88"/>
    </location>
</feature>
<evidence type="ECO:0000313" key="8">
    <source>
        <dbReference type="Proteomes" id="UP000734823"/>
    </source>
</evidence>
<dbReference type="InterPro" id="IPR036388">
    <property type="entry name" value="WH-like_DNA-bd_sf"/>
</dbReference>
<dbReference type="InterPro" id="IPR013325">
    <property type="entry name" value="RNA_pol_sigma_r2"/>
</dbReference>
<name>A0ABR7L1L8_9PSEU</name>
<dbReference type="SUPFAM" id="SSF88946">
    <property type="entry name" value="Sigma2 domain of RNA polymerase sigma factors"/>
    <property type="match status" value="1"/>
</dbReference>
<evidence type="ECO:0000256" key="4">
    <source>
        <dbReference type="ARBA" id="ARBA00023125"/>
    </source>
</evidence>
<dbReference type="InterPro" id="IPR007627">
    <property type="entry name" value="RNA_pol_sigma70_r2"/>
</dbReference>
<dbReference type="InterPro" id="IPR014284">
    <property type="entry name" value="RNA_pol_sigma-70_dom"/>
</dbReference>
<evidence type="ECO:0000256" key="3">
    <source>
        <dbReference type="ARBA" id="ARBA00023082"/>
    </source>
</evidence>
<evidence type="ECO:0000313" key="7">
    <source>
        <dbReference type="EMBL" id="MBC6446582.1"/>
    </source>
</evidence>
<dbReference type="Pfam" id="PF04542">
    <property type="entry name" value="Sigma70_r2"/>
    <property type="match status" value="1"/>
</dbReference>
<keyword evidence="4" id="KW-0238">DNA-binding</keyword>
<dbReference type="Gene3D" id="1.10.1740.10">
    <property type="match status" value="1"/>
</dbReference>
<comment type="similarity">
    <text evidence="1">Belongs to the sigma-70 factor family. ECF subfamily.</text>
</comment>
<reference evidence="7 8" key="1">
    <citation type="submission" date="2020-06" db="EMBL/GenBank/DDBJ databases">
        <title>Actinokineospora xiongansis sp. nov., isolated from soil of Baiyangdian.</title>
        <authorList>
            <person name="Zhang X."/>
        </authorList>
    </citation>
    <scope>NUCLEOTIDE SEQUENCE [LARGE SCALE GENOMIC DNA]</scope>
    <source>
        <strain evidence="7 8">HBU206404</strain>
    </source>
</reference>
<evidence type="ECO:0000256" key="5">
    <source>
        <dbReference type="ARBA" id="ARBA00023163"/>
    </source>
</evidence>
<dbReference type="PANTHER" id="PTHR43133">
    <property type="entry name" value="RNA POLYMERASE ECF-TYPE SIGMA FACTO"/>
    <property type="match status" value="1"/>
</dbReference>
<keyword evidence="8" id="KW-1185">Reference proteome</keyword>
<dbReference type="InterPro" id="IPR013324">
    <property type="entry name" value="RNA_pol_sigma_r3/r4-like"/>
</dbReference>
<dbReference type="InterPro" id="IPR039425">
    <property type="entry name" value="RNA_pol_sigma-70-like"/>
</dbReference>
<dbReference type="Proteomes" id="UP000734823">
    <property type="component" value="Unassembled WGS sequence"/>
</dbReference>
<dbReference type="NCBIfam" id="TIGR02937">
    <property type="entry name" value="sigma70-ECF"/>
    <property type="match status" value="1"/>
</dbReference>
<organism evidence="7 8">
    <name type="scientific">Actinokineospora xionganensis</name>
    <dbReference type="NCBI Taxonomy" id="2684470"/>
    <lineage>
        <taxon>Bacteria</taxon>
        <taxon>Bacillati</taxon>
        <taxon>Actinomycetota</taxon>
        <taxon>Actinomycetes</taxon>
        <taxon>Pseudonocardiales</taxon>
        <taxon>Pseudonocardiaceae</taxon>
        <taxon>Actinokineospora</taxon>
    </lineage>
</organism>
<dbReference type="EMBL" id="JABVED010000002">
    <property type="protein sequence ID" value="MBC6446582.1"/>
    <property type="molecule type" value="Genomic_DNA"/>
</dbReference>
<dbReference type="SUPFAM" id="SSF88659">
    <property type="entry name" value="Sigma3 and sigma4 domains of RNA polymerase sigma factors"/>
    <property type="match status" value="1"/>
</dbReference>
<keyword evidence="5" id="KW-0804">Transcription</keyword>
<protein>
    <submittedName>
        <fullName evidence="7">Sigma-70 family RNA polymerase sigma factor</fullName>
    </submittedName>
</protein>
<sequence>MDTAELVRRAGTGDQTAWRDLVERYAGLVWRIARAHRLDDADAADVSQSTWIALAEHLPTLRSPERLSAWLATTARRECLRMIAHRGREVRASEWSDVVDHAGEHRWPETAILRGERDDTLWRAFAALPDRCRSLLGLLAFAPDLSYAQLGRAVGIAVGSIGQTRGRCLDVLRRKLISLGIPGEVA</sequence>
<proteinExistence type="inferred from homology"/>
<evidence type="ECO:0000256" key="2">
    <source>
        <dbReference type="ARBA" id="ARBA00023015"/>
    </source>
</evidence>